<evidence type="ECO:0000256" key="1">
    <source>
        <dbReference type="SAM" id="MobiDB-lite"/>
    </source>
</evidence>
<comment type="caution">
    <text evidence="2">The sequence shown here is derived from an EMBL/GenBank/DDBJ whole genome shotgun (WGS) entry which is preliminary data.</text>
</comment>
<dbReference type="Proteomes" id="UP001497480">
    <property type="component" value="Unassembled WGS sequence"/>
</dbReference>
<name>A0AAV1W4N7_LUPLU</name>
<feature type="region of interest" description="Disordered" evidence="1">
    <location>
        <begin position="40"/>
        <end position="86"/>
    </location>
</feature>
<dbReference type="EMBL" id="CAXHTB010000003">
    <property type="protein sequence ID" value="CAL0304081.1"/>
    <property type="molecule type" value="Genomic_DNA"/>
</dbReference>
<dbReference type="AlphaFoldDB" id="A0AAV1W4N7"/>
<proteinExistence type="predicted"/>
<reference evidence="2 3" key="1">
    <citation type="submission" date="2024-03" db="EMBL/GenBank/DDBJ databases">
        <authorList>
            <person name="Martinez-Hernandez J."/>
        </authorList>
    </citation>
    <scope>NUCLEOTIDE SEQUENCE [LARGE SCALE GENOMIC DNA]</scope>
</reference>
<evidence type="ECO:0000313" key="2">
    <source>
        <dbReference type="EMBL" id="CAL0304081.1"/>
    </source>
</evidence>
<evidence type="ECO:0000313" key="3">
    <source>
        <dbReference type="Proteomes" id="UP001497480"/>
    </source>
</evidence>
<gene>
    <name evidence="2" type="ORF">LLUT_LOCUS5141</name>
</gene>
<protein>
    <submittedName>
        <fullName evidence="2">Uncharacterized protein</fullName>
    </submittedName>
</protein>
<keyword evidence="3" id="KW-1185">Reference proteome</keyword>
<sequence>MTPAPNITPTAIPAFFAAFDFPEGSPCSSFALVMLTPPSYDSGSGEGAGGESTEVGVGAGAGEGSGGEVVGAGVGEGGKGDCGAGEGELRGELVEKVVLSERRKRREKKKVGNVEMCIV</sequence>
<accession>A0AAV1W4N7</accession>
<organism evidence="2 3">
    <name type="scientific">Lupinus luteus</name>
    <name type="common">European yellow lupine</name>
    <dbReference type="NCBI Taxonomy" id="3873"/>
    <lineage>
        <taxon>Eukaryota</taxon>
        <taxon>Viridiplantae</taxon>
        <taxon>Streptophyta</taxon>
        <taxon>Embryophyta</taxon>
        <taxon>Tracheophyta</taxon>
        <taxon>Spermatophyta</taxon>
        <taxon>Magnoliopsida</taxon>
        <taxon>eudicotyledons</taxon>
        <taxon>Gunneridae</taxon>
        <taxon>Pentapetalae</taxon>
        <taxon>rosids</taxon>
        <taxon>fabids</taxon>
        <taxon>Fabales</taxon>
        <taxon>Fabaceae</taxon>
        <taxon>Papilionoideae</taxon>
        <taxon>50 kb inversion clade</taxon>
        <taxon>genistoids sensu lato</taxon>
        <taxon>core genistoids</taxon>
        <taxon>Genisteae</taxon>
        <taxon>Lupinus</taxon>
    </lineage>
</organism>
<feature type="compositionally biased region" description="Gly residues" evidence="1">
    <location>
        <begin position="57"/>
        <end position="86"/>
    </location>
</feature>